<dbReference type="Gene3D" id="2.60.40.10">
    <property type="entry name" value="Immunoglobulins"/>
    <property type="match status" value="2"/>
</dbReference>
<dbReference type="GeneID" id="99988066"/>
<evidence type="ECO:0000313" key="4">
    <source>
        <dbReference type="Proteomes" id="UP000199437"/>
    </source>
</evidence>
<keyword evidence="4" id="KW-1185">Reference proteome</keyword>
<protein>
    <submittedName>
        <fullName evidence="3">Gliding motility-associated C-terminal domain-containing protein</fullName>
    </submittedName>
</protein>
<dbReference type="RefSeq" id="WP_090260064.1">
    <property type="nucleotide sequence ID" value="NZ_FOIR01000003.1"/>
</dbReference>
<keyword evidence="1" id="KW-0732">Signal</keyword>
<evidence type="ECO:0000259" key="2">
    <source>
        <dbReference type="PROSITE" id="PS50093"/>
    </source>
</evidence>
<dbReference type="STRING" id="1267423.SAMN05216290_3390"/>
<feature type="domain" description="PKD" evidence="2">
    <location>
        <begin position="158"/>
        <end position="217"/>
    </location>
</feature>
<gene>
    <name evidence="3" type="ORF">SAMN05216290_3390</name>
</gene>
<dbReference type="AlphaFoldDB" id="A0A1I0RBI4"/>
<dbReference type="PROSITE" id="PS50093">
    <property type="entry name" value="PKD"/>
    <property type="match status" value="1"/>
</dbReference>
<dbReference type="Proteomes" id="UP000199437">
    <property type="component" value="Unassembled WGS sequence"/>
</dbReference>
<dbReference type="InterPro" id="IPR026341">
    <property type="entry name" value="T9SS_type_B"/>
</dbReference>
<dbReference type="OrthoDB" id="631648at2"/>
<accession>A0A1I0RBI4</accession>
<dbReference type="SUPFAM" id="SSF49299">
    <property type="entry name" value="PKD domain"/>
    <property type="match status" value="1"/>
</dbReference>
<feature type="signal peptide" evidence="1">
    <location>
        <begin position="1"/>
        <end position="30"/>
    </location>
</feature>
<dbReference type="Pfam" id="PF13585">
    <property type="entry name" value="CHU_C"/>
    <property type="match status" value="1"/>
</dbReference>
<sequence>MQTSFHTKIKNALGLALALISLCISNTTNAQITSDKGWFEVDYNAGCNPLTITITNTGLNNSTLFIDFYGDPDDPYSTDGFSTTIAPGQSTSNQYTTPGKFLIRVVDTSTQSNDPEDRIDILEVDIISPAPIDFETYLCTQNSVNVKITNGNQDYDYFEIDFGDGSPPVQTTAGTSVVSSDYTYANQGTYTITVTGGFNNGNSANCATPVTETITTLESIATPQIESVVVTDETSIEVTHRGLDPNVYYELVLLRNVGDIITVKLGTGNSSALTTTLVDFPFLNTTTDFYEIFLLGAPFCSPTYQVQSNSVHSIIFNLGTTSVDQQFNTEMEWATSTQNFSGAELLYADNRALIQPLNTAQGTETISFDDCTYLSPIYIEKIENGAISRSITLTPFDNQVITLPAPVAATAEYTGNAIDLAFPAPNFPFTAIEIFEKQPDGSFNSIGTSNTLNFTDTDISGGYSEVCYTYTYTDECGNISTTSSETCVELEGSLRIPNAFSPNGDNQNDTFTVGNGIFIDFQMLIFNRWGELVFQGNDPTTGWNGTFNGKPAPIGAYVYRISYNRDGIPTTAKGTVTLIR</sequence>
<reference evidence="4" key="1">
    <citation type="submission" date="2016-10" db="EMBL/GenBank/DDBJ databases">
        <authorList>
            <person name="Varghese N."/>
            <person name="Submissions S."/>
        </authorList>
    </citation>
    <scope>NUCLEOTIDE SEQUENCE [LARGE SCALE GENOMIC DNA]</scope>
    <source>
        <strain evidence="4">CGMCC 1.12402</strain>
    </source>
</reference>
<name>A0A1I0RBI4_9BACT</name>
<dbReference type="InterPro" id="IPR000601">
    <property type="entry name" value="PKD_dom"/>
</dbReference>
<dbReference type="NCBIfam" id="TIGR04131">
    <property type="entry name" value="Bac_Flav_CTERM"/>
    <property type="match status" value="1"/>
</dbReference>
<feature type="chain" id="PRO_5011755597" evidence="1">
    <location>
        <begin position="31"/>
        <end position="580"/>
    </location>
</feature>
<dbReference type="InterPro" id="IPR035986">
    <property type="entry name" value="PKD_dom_sf"/>
</dbReference>
<proteinExistence type="predicted"/>
<organism evidence="3 4">
    <name type="scientific">Roseivirga pacifica</name>
    <dbReference type="NCBI Taxonomy" id="1267423"/>
    <lineage>
        <taxon>Bacteria</taxon>
        <taxon>Pseudomonadati</taxon>
        <taxon>Bacteroidota</taxon>
        <taxon>Cytophagia</taxon>
        <taxon>Cytophagales</taxon>
        <taxon>Roseivirgaceae</taxon>
        <taxon>Roseivirga</taxon>
    </lineage>
</organism>
<dbReference type="InterPro" id="IPR013783">
    <property type="entry name" value="Ig-like_fold"/>
</dbReference>
<dbReference type="EMBL" id="FOIR01000003">
    <property type="protein sequence ID" value="SEW38188.1"/>
    <property type="molecule type" value="Genomic_DNA"/>
</dbReference>
<evidence type="ECO:0000313" key="3">
    <source>
        <dbReference type="EMBL" id="SEW38188.1"/>
    </source>
</evidence>
<evidence type="ECO:0000256" key="1">
    <source>
        <dbReference type="SAM" id="SignalP"/>
    </source>
</evidence>